<accession>A0A6A6E362</accession>
<feature type="region of interest" description="Disordered" evidence="1">
    <location>
        <begin position="200"/>
        <end position="247"/>
    </location>
</feature>
<organism evidence="2 3">
    <name type="scientific">Zopfia rhizophila CBS 207.26</name>
    <dbReference type="NCBI Taxonomy" id="1314779"/>
    <lineage>
        <taxon>Eukaryota</taxon>
        <taxon>Fungi</taxon>
        <taxon>Dikarya</taxon>
        <taxon>Ascomycota</taxon>
        <taxon>Pezizomycotina</taxon>
        <taxon>Dothideomycetes</taxon>
        <taxon>Dothideomycetes incertae sedis</taxon>
        <taxon>Zopfiaceae</taxon>
        <taxon>Zopfia</taxon>
    </lineage>
</organism>
<reference evidence="2" key="1">
    <citation type="journal article" date="2020" name="Stud. Mycol.">
        <title>101 Dothideomycetes genomes: a test case for predicting lifestyles and emergence of pathogens.</title>
        <authorList>
            <person name="Haridas S."/>
            <person name="Albert R."/>
            <person name="Binder M."/>
            <person name="Bloem J."/>
            <person name="Labutti K."/>
            <person name="Salamov A."/>
            <person name="Andreopoulos B."/>
            <person name="Baker S."/>
            <person name="Barry K."/>
            <person name="Bills G."/>
            <person name="Bluhm B."/>
            <person name="Cannon C."/>
            <person name="Castanera R."/>
            <person name="Culley D."/>
            <person name="Daum C."/>
            <person name="Ezra D."/>
            <person name="Gonzalez J."/>
            <person name="Henrissat B."/>
            <person name="Kuo A."/>
            <person name="Liang C."/>
            <person name="Lipzen A."/>
            <person name="Lutzoni F."/>
            <person name="Magnuson J."/>
            <person name="Mondo S."/>
            <person name="Nolan M."/>
            <person name="Ohm R."/>
            <person name="Pangilinan J."/>
            <person name="Park H.-J."/>
            <person name="Ramirez L."/>
            <person name="Alfaro M."/>
            <person name="Sun H."/>
            <person name="Tritt A."/>
            <person name="Yoshinaga Y."/>
            <person name="Zwiers L.-H."/>
            <person name="Turgeon B."/>
            <person name="Goodwin S."/>
            <person name="Spatafora J."/>
            <person name="Crous P."/>
            <person name="Grigoriev I."/>
        </authorList>
    </citation>
    <scope>NUCLEOTIDE SEQUENCE</scope>
    <source>
        <strain evidence="2">CBS 207.26</strain>
    </source>
</reference>
<proteinExistence type="predicted"/>
<protein>
    <submittedName>
        <fullName evidence="2">Uncharacterized protein</fullName>
    </submittedName>
</protein>
<evidence type="ECO:0000313" key="2">
    <source>
        <dbReference type="EMBL" id="KAF2185613.1"/>
    </source>
</evidence>
<dbReference type="EMBL" id="ML994633">
    <property type="protein sequence ID" value="KAF2185613.1"/>
    <property type="molecule type" value="Genomic_DNA"/>
</dbReference>
<evidence type="ECO:0000313" key="3">
    <source>
        <dbReference type="Proteomes" id="UP000800200"/>
    </source>
</evidence>
<dbReference type="Proteomes" id="UP000800200">
    <property type="component" value="Unassembled WGS sequence"/>
</dbReference>
<evidence type="ECO:0000256" key="1">
    <source>
        <dbReference type="SAM" id="MobiDB-lite"/>
    </source>
</evidence>
<feature type="region of interest" description="Disordered" evidence="1">
    <location>
        <begin position="283"/>
        <end position="302"/>
    </location>
</feature>
<gene>
    <name evidence="2" type="ORF">K469DRAFT_162509</name>
</gene>
<name>A0A6A6E362_9PEZI</name>
<sequence length="302" mass="33340">MALKRPERRSEPKRTYMTLFLKYHLVWEGSQPHPKDTAGQYNSSSSPSSIFTQPISASSAFCSVNDVNCSQCGMAQGSQKDEISSIKEAPGRINLKSLNWAGLTRQEEGVGRHHVQESRCYPPRKKGRRVRNSSGCLQKVRHALFPRPEEGPPVSYQRTFSSVVSRLSQASENRPGLLATFVDMECIGLEFCPNGSAIRLGNNQDQSDEAEGSPHWVATPPVRSLQQHPQAPQMLSAGQHDTPNDGYPLTKPGSLSCVNPTVLELQSSDRHLDHINGLDHSVSCHSRPHGSSAPRIWQQGEL</sequence>
<keyword evidence="3" id="KW-1185">Reference proteome</keyword>
<dbReference type="AlphaFoldDB" id="A0A6A6E362"/>